<sequence length="11" mass="1561">MFWWVFRVYLN</sequence>
<name>A0A2P2Q239_RHIMU</name>
<organism evidence="1">
    <name type="scientific">Rhizophora mucronata</name>
    <name type="common">Asiatic mangrove</name>
    <dbReference type="NCBI Taxonomy" id="61149"/>
    <lineage>
        <taxon>Eukaryota</taxon>
        <taxon>Viridiplantae</taxon>
        <taxon>Streptophyta</taxon>
        <taxon>Embryophyta</taxon>
        <taxon>Tracheophyta</taxon>
        <taxon>Spermatophyta</taxon>
        <taxon>Magnoliopsida</taxon>
        <taxon>eudicotyledons</taxon>
        <taxon>Gunneridae</taxon>
        <taxon>Pentapetalae</taxon>
        <taxon>rosids</taxon>
        <taxon>fabids</taxon>
        <taxon>Malpighiales</taxon>
        <taxon>Rhizophoraceae</taxon>
        <taxon>Rhizophora</taxon>
    </lineage>
</organism>
<protein>
    <submittedName>
        <fullName evidence="1">Uncharacterized protein</fullName>
    </submittedName>
</protein>
<reference evidence="1" key="1">
    <citation type="submission" date="2018-02" db="EMBL/GenBank/DDBJ databases">
        <title>Rhizophora mucronata_Transcriptome.</title>
        <authorList>
            <person name="Meera S.P."/>
            <person name="Sreeshan A."/>
            <person name="Augustine A."/>
        </authorList>
    </citation>
    <scope>NUCLEOTIDE SEQUENCE</scope>
    <source>
        <tissue evidence="1">Leaf</tissue>
    </source>
</reference>
<evidence type="ECO:0000313" key="1">
    <source>
        <dbReference type="EMBL" id="MBX61074.1"/>
    </source>
</evidence>
<dbReference type="EMBL" id="GGEC01080590">
    <property type="protein sequence ID" value="MBX61074.1"/>
    <property type="molecule type" value="Transcribed_RNA"/>
</dbReference>
<accession>A0A2P2Q239</accession>
<proteinExistence type="predicted"/>